<dbReference type="InterPro" id="IPR026983">
    <property type="entry name" value="DHC"/>
</dbReference>
<organism evidence="5">
    <name type="scientific">Schistosoma curassoni</name>
    <dbReference type="NCBI Taxonomy" id="6186"/>
    <lineage>
        <taxon>Eukaryota</taxon>
        <taxon>Metazoa</taxon>
        <taxon>Spiralia</taxon>
        <taxon>Lophotrochozoa</taxon>
        <taxon>Platyhelminthes</taxon>
        <taxon>Trematoda</taxon>
        <taxon>Digenea</taxon>
        <taxon>Strigeidida</taxon>
        <taxon>Schistosomatoidea</taxon>
        <taxon>Schistosomatidae</taxon>
        <taxon>Schistosoma</taxon>
    </lineage>
</organism>
<dbReference type="InterPro" id="IPR024317">
    <property type="entry name" value="Dynein_heavy_chain_D4_dom"/>
</dbReference>
<comment type="similarity">
    <text evidence="1">Belongs to the dynein heavy chain family.</text>
</comment>
<dbReference type="STRING" id="6186.A0A183JRX5"/>
<dbReference type="WBParaSite" id="SCUD_0000546401-mRNA-1">
    <property type="protein sequence ID" value="SCUD_0000546401-mRNA-1"/>
    <property type="gene ID" value="SCUD_0000546401"/>
</dbReference>
<dbReference type="Gene3D" id="3.40.50.300">
    <property type="entry name" value="P-loop containing nucleotide triphosphate hydrolases"/>
    <property type="match status" value="1"/>
</dbReference>
<dbReference type="Proteomes" id="UP000279833">
    <property type="component" value="Unassembled WGS sequence"/>
</dbReference>
<dbReference type="GO" id="GO:0030286">
    <property type="term" value="C:dynein complex"/>
    <property type="evidence" value="ECO:0007669"/>
    <property type="project" value="InterPro"/>
</dbReference>
<dbReference type="Pfam" id="PF12780">
    <property type="entry name" value="AAA_8"/>
    <property type="match status" value="1"/>
</dbReference>
<name>A0A183JRX5_9TREM</name>
<keyword evidence="4" id="KW-1185">Reference proteome</keyword>
<evidence type="ECO:0000313" key="3">
    <source>
        <dbReference type="EMBL" id="VDO95967.1"/>
    </source>
</evidence>
<dbReference type="AlphaFoldDB" id="A0A183JRX5"/>
<gene>
    <name evidence="3" type="ORF">SCUD_LOCUS5464</name>
</gene>
<dbReference type="PANTHER" id="PTHR46961">
    <property type="entry name" value="DYNEIN HEAVY CHAIN 1, AXONEMAL-LIKE PROTEIN"/>
    <property type="match status" value="1"/>
</dbReference>
<evidence type="ECO:0000256" key="1">
    <source>
        <dbReference type="ARBA" id="ARBA00008887"/>
    </source>
</evidence>
<reference evidence="5" key="1">
    <citation type="submission" date="2016-06" db="UniProtKB">
        <authorList>
            <consortium name="WormBaseParasite"/>
        </authorList>
    </citation>
    <scope>IDENTIFICATION</scope>
</reference>
<sequence>MDLILFIYAIQHICRISRIIRQPQSNALLLGMGGSGRQCLTRLASHM</sequence>
<dbReference type="PANTHER" id="PTHR46961:SF8">
    <property type="entry name" value="DYNEIN AXONEMAL HEAVY CHAIN 7"/>
    <property type="match status" value="1"/>
</dbReference>
<proteinExistence type="inferred from homology"/>
<reference evidence="3 4" key="2">
    <citation type="submission" date="2018-11" db="EMBL/GenBank/DDBJ databases">
        <authorList>
            <consortium name="Pathogen Informatics"/>
        </authorList>
    </citation>
    <scope>NUCLEOTIDE SEQUENCE [LARGE SCALE GENOMIC DNA]</scope>
    <source>
        <strain evidence="3">Dakar</strain>
        <strain evidence="4">Dakar, Senegal</strain>
    </source>
</reference>
<evidence type="ECO:0000313" key="4">
    <source>
        <dbReference type="Proteomes" id="UP000279833"/>
    </source>
</evidence>
<feature type="domain" description="Dynein heavy chain AAA module D4" evidence="2">
    <location>
        <begin position="1"/>
        <end position="47"/>
    </location>
</feature>
<dbReference type="GO" id="GO:0045505">
    <property type="term" value="F:dynein intermediate chain binding"/>
    <property type="evidence" value="ECO:0007669"/>
    <property type="project" value="InterPro"/>
</dbReference>
<evidence type="ECO:0000313" key="5">
    <source>
        <dbReference type="WBParaSite" id="SCUD_0000546401-mRNA-1"/>
    </source>
</evidence>
<protein>
    <submittedName>
        <fullName evidence="5">AAA_8 domain-containing protein</fullName>
    </submittedName>
</protein>
<accession>A0A183JRX5</accession>
<dbReference type="GO" id="GO:0007018">
    <property type="term" value="P:microtubule-based movement"/>
    <property type="evidence" value="ECO:0007669"/>
    <property type="project" value="InterPro"/>
</dbReference>
<dbReference type="InterPro" id="IPR027417">
    <property type="entry name" value="P-loop_NTPase"/>
</dbReference>
<dbReference type="Gene3D" id="1.20.920.30">
    <property type="match status" value="1"/>
</dbReference>
<dbReference type="EMBL" id="UZAK01009029">
    <property type="protein sequence ID" value="VDO95967.1"/>
    <property type="molecule type" value="Genomic_DNA"/>
</dbReference>
<dbReference type="GO" id="GO:0051959">
    <property type="term" value="F:dynein light intermediate chain binding"/>
    <property type="evidence" value="ECO:0007669"/>
    <property type="project" value="InterPro"/>
</dbReference>
<evidence type="ECO:0000259" key="2">
    <source>
        <dbReference type="Pfam" id="PF12780"/>
    </source>
</evidence>